<dbReference type="EMBL" id="AJWY01008426">
    <property type="protein sequence ID" value="EKC61240.1"/>
    <property type="molecule type" value="Genomic_DNA"/>
</dbReference>
<dbReference type="AlphaFoldDB" id="K1T4R8"/>
<gene>
    <name evidence="1" type="ORF">LEA_12450</name>
</gene>
<reference evidence="1" key="1">
    <citation type="journal article" date="2013" name="Environ. Microbiol.">
        <title>Microbiota from the distal guts of lean and obese adolescents exhibit partial functional redundancy besides clear differences in community structure.</title>
        <authorList>
            <person name="Ferrer M."/>
            <person name="Ruiz A."/>
            <person name="Lanza F."/>
            <person name="Haange S.B."/>
            <person name="Oberbach A."/>
            <person name="Till H."/>
            <person name="Bargiela R."/>
            <person name="Campoy C."/>
            <person name="Segura M.T."/>
            <person name="Richter M."/>
            <person name="von Bergen M."/>
            <person name="Seifert J."/>
            <person name="Suarez A."/>
        </authorList>
    </citation>
    <scope>NUCLEOTIDE SEQUENCE</scope>
</reference>
<accession>K1T4R8</accession>
<organism evidence="1">
    <name type="scientific">human gut metagenome</name>
    <dbReference type="NCBI Taxonomy" id="408170"/>
    <lineage>
        <taxon>unclassified sequences</taxon>
        <taxon>metagenomes</taxon>
        <taxon>organismal metagenomes</taxon>
    </lineage>
</organism>
<dbReference type="Gene3D" id="3.40.50.11900">
    <property type="match status" value="1"/>
</dbReference>
<sequence length="102" mass="12097">MRKHTKGGYQNVLDELWRICDEYNADTVIMYNQISCKGMDGLNGIFDDQARERNINFIWVDQDLMDPRTVSRRDMREQINKYMTTVLQEEPVDPTLVDFDDT</sequence>
<feature type="non-terminal residue" evidence="1">
    <location>
        <position position="102"/>
    </location>
</feature>
<protein>
    <submittedName>
        <fullName evidence="1">2-hydroxyglutaryl-CoA dehydratase, D-component</fullName>
    </submittedName>
</protein>
<comment type="caution">
    <text evidence="1">The sequence shown here is derived from an EMBL/GenBank/DDBJ whole genome shotgun (WGS) entry which is preliminary data.</text>
</comment>
<evidence type="ECO:0000313" key="1">
    <source>
        <dbReference type="EMBL" id="EKC61240.1"/>
    </source>
</evidence>
<name>K1T4R8_9ZZZZ</name>
<proteinExistence type="predicted"/>